<accession>A0A285TRC0</accession>
<dbReference type="NCBIfam" id="TIGR03071">
    <property type="entry name" value="couple_hipA"/>
    <property type="match status" value="1"/>
</dbReference>
<dbReference type="InterPro" id="IPR052028">
    <property type="entry name" value="HipA_Ser/Thr_kinase"/>
</dbReference>
<evidence type="ECO:0000313" key="6">
    <source>
        <dbReference type="EMBL" id="SOC26128.1"/>
    </source>
</evidence>
<evidence type="ECO:0000256" key="3">
    <source>
        <dbReference type="ARBA" id="ARBA00022777"/>
    </source>
</evidence>
<evidence type="ECO:0000256" key="1">
    <source>
        <dbReference type="ARBA" id="ARBA00010164"/>
    </source>
</evidence>
<evidence type="ECO:0000259" key="4">
    <source>
        <dbReference type="Pfam" id="PF07804"/>
    </source>
</evidence>
<dbReference type="Gene3D" id="1.10.1070.20">
    <property type="match status" value="1"/>
</dbReference>
<keyword evidence="2" id="KW-0808">Transferase</keyword>
<dbReference type="AlphaFoldDB" id="A0A285TRC0"/>
<sequence>MNDMTKTLQVRLNDQLVGHLRMDTHGEMSFEYDDAYLGVASTPLSQSLPLRKEPFNQLECAPFFAGLLPDNPQARQALGKQFHVSDDNSFGLLANIGRDCAGAVVIAPELQASEPRQGWLEELDEAQLAELIDNLPHRPLAAVEGEVMLSLAGVHDKAAVFVDPSGQVSLPHHGHPSSHILKVDIKGLPDSIRTESFLLKLAREMKLPVPHSRVGEAEGKTYMLVSRFDRVVSWNEDGSAGRIRRLHQEDFCQALGVPPHMKYEHEGGPTLADMFKLVFKVTRVPVKEVLKLTDYVIYNFLIGNPDSHAKNYSLVYRPRAVEVSPIYDLNNAKAFEHHFKKVRPRIAQAIGGERNPEMIGREHWLKFADECGLRGASVLKRLEAQAEMMPAAVRALREKLRGTVADCDALDLVVNDIADRCARVLSWEAAPVPPKLDVPEEAPSLKI</sequence>
<dbReference type="PANTHER" id="PTHR37419">
    <property type="entry name" value="SERINE/THREONINE-PROTEIN KINASE TOXIN HIPA"/>
    <property type="match status" value="1"/>
</dbReference>
<dbReference type="Pfam" id="PF07804">
    <property type="entry name" value="HipA_C"/>
    <property type="match status" value="1"/>
</dbReference>
<proteinExistence type="inferred from homology"/>
<dbReference type="InterPro" id="IPR012893">
    <property type="entry name" value="HipA-like_C"/>
</dbReference>
<dbReference type="RefSeq" id="WP_170954162.1">
    <property type="nucleotide sequence ID" value="NZ_OBMM01000005.1"/>
</dbReference>
<dbReference type="Proteomes" id="UP000219068">
    <property type="component" value="Unassembled WGS sequence"/>
</dbReference>
<dbReference type="GO" id="GO:0005829">
    <property type="term" value="C:cytosol"/>
    <property type="evidence" value="ECO:0007669"/>
    <property type="project" value="TreeGrafter"/>
</dbReference>
<dbReference type="GO" id="GO:0004674">
    <property type="term" value="F:protein serine/threonine kinase activity"/>
    <property type="evidence" value="ECO:0007669"/>
    <property type="project" value="TreeGrafter"/>
</dbReference>
<evidence type="ECO:0000259" key="5">
    <source>
        <dbReference type="Pfam" id="PF13657"/>
    </source>
</evidence>
<gene>
    <name evidence="6" type="ORF">SAMN05428964_10557</name>
</gene>
<dbReference type="CDD" id="cd17793">
    <property type="entry name" value="HipA"/>
    <property type="match status" value="1"/>
</dbReference>
<feature type="domain" description="HipA N-terminal subdomain 1" evidence="5">
    <location>
        <begin position="8"/>
        <end position="106"/>
    </location>
</feature>
<protein>
    <submittedName>
        <fullName evidence="6">Serine/threonine-protein kinase HipA</fullName>
    </submittedName>
</protein>
<dbReference type="EMBL" id="OBMM01000005">
    <property type="protein sequence ID" value="SOC26128.1"/>
    <property type="molecule type" value="Genomic_DNA"/>
</dbReference>
<dbReference type="InterPro" id="IPR017508">
    <property type="entry name" value="HipA_N1"/>
</dbReference>
<dbReference type="PANTHER" id="PTHR37419:SF1">
    <property type="entry name" value="SERINE_THREONINE-PROTEIN KINASE TOXIN HIPA"/>
    <property type="match status" value="1"/>
</dbReference>
<evidence type="ECO:0000313" key="7">
    <source>
        <dbReference type="Proteomes" id="UP000219068"/>
    </source>
</evidence>
<reference evidence="6 7" key="1">
    <citation type="submission" date="2017-08" db="EMBL/GenBank/DDBJ databases">
        <authorList>
            <person name="de Groot N.N."/>
        </authorList>
    </citation>
    <scope>NUCLEOTIDE SEQUENCE [LARGE SCALE GENOMIC DNA]</scope>
    <source>
        <strain evidence="6 7">USBA 78</strain>
    </source>
</reference>
<keyword evidence="3 6" id="KW-0418">Kinase</keyword>
<organism evidence="6 7">
    <name type="scientific">Thalassospira xiamenensis</name>
    <dbReference type="NCBI Taxonomy" id="220697"/>
    <lineage>
        <taxon>Bacteria</taxon>
        <taxon>Pseudomonadati</taxon>
        <taxon>Pseudomonadota</taxon>
        <taxon>Alphaproteobacteria</taxon>
        <taxon>Rhodospirillales</taxon>
        <taxon>Thalassospiraceae</taxon>
        <taxon>Thalassospira</taxon>
    </lineage>
</organism>
<name>A0A285TRC0_9PROT</name>
<comment type="similarity">
    <text evidence="1">Belongs to the HipA Ser/Thr kinase family.</text>
</comment>
<dbReference type="Pfam" id="PF13657">
    <property type="entry name" value="Couple_hipA"/>
    <property type="match status" value="1"/>
</dbReference>
<feature type="domain" description="HipA-like C-terminal" evidence="4">
    <location>
        <begin position="149"/>
        <end position="391"/>
    </location>
</feature>
<evidence type="ECO:0000256" key="2">
    <source>
        <dbReference type="ARBA" id="ARBA00022679"/>
    </source>
</evidence>